<dbReference type="Pfam" id="PF00563">
    <property type="entry name" value="EAL"/>
    <property type="match status" value="1"/>
</dbReference>
<dbReference type="PANTHER" id="PTHR33121:SF78">
    <property type="entry name" value="CYCLIC DI-GMP PHOSPHODIESTERASE PDEH"/>
    <property type="match status" value="1"/>
</dbReference>
<organism evidence="2 3">
    <name type="scientific">Trabulsiella guamensis ATCC 49490</name>
    <dbReference type="NCBI Taxonomy" id="1005994"/>
    <lineage>
        <taxon>Bacteria</taxon>
        <taxon>Pseudomonadati</taxon>
        <taxon>Pseudomonadota</taxon>
        <taxon>Gammaproteobacteria</taxon>
        <taxon>Enterobacterales</taxon>
        <taxon>Enterobacteriaceae</taxon>
        <taxon>Trabulsiella</taxon>
    </lineage>
</organism>
<comment type="caution">
    <text evidence="2">The sequence shown here is derived from an EMBL/GenBank/DDBJ whole genome shotgun (WGS) entry which is preliminary data.</text>
</comment>
<feature type="domain" description="EAL" evidence="1">
    <location>
        <begin position="1"/>
        <end position="179"/>
    </location>
</feature>
<proteinExistence type="predicted"/>
<accession>A0A085AIJ9</accession>
<sequence length="179" mass="20187">MFNFVPVRETASLERALDYVFSLPTDITDTSLVTLNIGDDGADYILNNPAIVKFLLHHSFLRLSIDSEFSEFRPNSSMMRLRKLSQLCPLWIDSFGEGSTSLTLLTRMPFEYIKIAPPFFHSHLNTHSLRHIVSHASQVCHGAIVCGINNEEQLKACWAAGAVAGQGDYWQKRQFGECH</sequence>
<name>A0A085AIJ9_9ENTR</name>
<dbReference type="InterPro" id="IPR035919">
    <property type="entry name" value="EAL_sf"/>
</dbReference>
<dbReference type="InterPro" id="IPR050706">
    <property type="entry name" value="Cyclic-di-GMP_PDE-like"/>
</dbReference>
<reference evidence="3" key="1">
    <citation type="submission" date="2014-05" db="EMBL/GenBank/DDBJ databases">
        <title>ATOL: Assembling a taxonomically balanced genome-scale reconstruction of the evolutionary history of the Enterobacteriaceae.</title>
        <authorList>
            <person name="Plunkett G. III"/>
            <person name="Neeno-Eckwall E.C."/>
            <person name="Glasner J.D."/>
            <person name="Perna N.T."/>
        </authorList>
    </citation>
    <scope>NUCLEOTIDE SEQUENCE [LARGE SCALE GENOMIC DNA]</scope>
    <source>
        <strain evidence="3">ATCC 49490</strain>
    </source>
</reference>
<keyword evidence="3" id="KW-1185">Reference proteome</keyword>
<evidence type="ECO:0000259" key="1">
    <source>
        <dbReference type="PROSITE" id="PS50883"/>
    </source>
</evidence>
<protein>
    <recommendedName>
        <fullName evidence="1">EAL domain-containing protein</fullName>
    </recommendedName>
</protein>
<dbReference type="eggNOG" id="COG2200">
    <property type="taxonomic scope" value="Bacteria"/>
</dbReference>
<gene>
    <name evidence="2" type="ORF">GTGU_00692</name>
</gene>
<dbReference type="PANTHER" id="PTHR33121">
    <property type="entry name" value="CYCLIC DI-GMP PHOSPHODIESTERASE PDEF"/>
    <property type="match status" value="1"/>
</dbReference>
<dbReference type="Gene3D" id="3.20.20.450">
    <property type="entry name" value="EAL domain"/>
    <property type="match status" value="1"/>
</dbReference>
<dbReference type="EMBL" id="JMTB01000034">
    <property type="protein sequence ID" value="KFC10044.1"/>
    <property type="molecule type" value="Genomic_DNA"/>
</dbReference>
<dbReference type="AlphaFoldDB" id="A0A085AIJ9"/>
<dbReference type="SUPFAM" id="SSF141868">
    <property type="entry name" value="EAL domain-like"/>
    <property type="match status" value="1"/>
</dbReference>
<dbReference type="Proteomes" id="UP000028630">
    <property type="component" value="Unassembled WGS sequence"/>
</dbReference>
<evidence type="ECO:0000313" key="3">
    <source>
        <dbReference type="Proteomes" id="UP000028630"/>
    </source>
</evidence>
<dbReference type="GO" id="GO:0071111">
    <property type="term" value="F:cyclic-guanylate-specific phosphodiesterase activity"/>
    <property type="evidence" value="ECO:0007669"/>
    <property type="project" value="InterPro"/>
</dbReference>
<evidence type="ECO:0000313" key="2">
    <source>
        <dbReference type="EMBL" id="KFC10044.1"/>
    </source>
</evidence>
<dbReference type="PROSITE" id="PS50883">
    <property type="entry name" value="EAL"/>
    <property type="match status" value="1"/>
</dbReference>
<dbReference type="InterPro" id="IPR001633">
    <property type="entry name" value="EAL_dom"/>
</dbReference>